<dbReference type="Gene3D" id="1.10.357.10">
    <property type="entry name" value="Tetracycline Repressor, domain 2"/>
    <property type="match status" value="1"/>
</dbReference>
<evidence type="ECO:0000256" key="1">
    <source>
        <dbReference type="ARBA" id="ARBA00023125"/>
    </source>
</evidence>
<protein>
    <submittedName>
        <fullName evidence="4">TetR family transcriptional regulator</fullName>
    </submittedName>
</protein>
<name>A0A378Y0H9_PAEPO</name>
<organism evidence="4 5">
    <name type="scientific">Paenibacillus polymyxa</name>
    <name type="common">Bacillus polymyxa</name>
    <dbReference type="NCBI Taxonomy" id="1406"/>
    <lineage>
        <taxon>Bacteria</taxon>
        <taxon>Bacillati</taxon>
        <taxon>Bacillota</taxon>
        <taxon>Bacilli</taxon>
        <taxon>Bacillales</taxon>
        <taxon>Paenibacillaceae</taxon>
        <taxon>Paenibacillus</taxon>
    </lineage>
</organism>
<evidence type="ECO:0000313" key="4">
    <source>
        <dbReference type="EMBL" id="SUA70020.1"/>
    </source>
</evidence>
<keyword evidence="1 2" id="KW-0238">DNA-binding</keyword>
<evidence type="ECO:0000256" key="2">
    <source>
        <dbReference type="PROSITE-ProRule" id="PRU00335"/>
    </source>
</evidence>
<feature type="domain" description="HTH tetR-type" evidence="3">
    <location>
        <begin position="11"/>
        <end position="71"/>
    </location>
</feature>
<accession>A0A378Y0H9</accession>
<dbReference type="SUPFAM" id="SSF46689">
    <property type="entry name" value="Homeodomain-like"/>
    <property type="match status" value="1"/>
</dbReference>
<dbReference type="Proteomes" id="UP000254400">
    <property type="component" value="Unassembled WGS sequence"/>
</dbReference>
<proteinExistence type="predicted"/>
<dbReference type="AlphaFoldDB" id="A0A378Y0H9"/>
<dbReference type="InterPro" id="IPR001647">
    <property type="entry name" value="HTH_TetR"/>
</dbReference>
<dbReference type="EMBL" id="UGSC01000001">
    <property type="protein sequence ID" value="SUA70020.1"/>
    <property type="molecule type" value="Genomic_DNA"/>
</dbReference>
<dbReference type="Pfam" id="PF00440">
    <property type="entry name" value="TetR_N"/>
    <property type="match status" value="1"/>
</dbReference>
<dbReference type="InterPro" id="IPR009057">
    <property type="entry name" value="Homeodomain-like_sf"/>
</dbReference>
<dbReference type="GO" id="GO:0003677">
    <property type="term" value="F:DNA binding"/>
    <property type="evidence" value="ECO:0007669"/>
    <property type="project" value="UniProtKB-UniRule"/>
</dbReference>
<dbReference type="InterPro" id="IPR050624">
    <property type="entry name" value="HTH-type_Tx_Regulator"/>
</dbReference>
<dbReference type="PROSITE" id="PS50977">
    <property type="entry name" value="HTH_TETR_2"/>
    <property type="match status" value="1"/>
</dbReference>
<reference evidence="4 5" key="1">
    <citation type="submission" date="2018-06" db="EMBL/GenBank/DDBJ databases">
        <authorList>
            <consortium name="Pathogen Informatics"/>
            <person name="Doyle S."/>
        </authorList>
    </citation>
    <scope>NUCLEOTIDE SEQUENCE [LARGE SCALE GENOMIC DNA]</scope>
    <source>
        <strain evidence="4 5">NCTC10343</strain>
    </source>
</reference>
<feature type="DNA-binding region" description="H-T-H motif" evidence="2">
    <location>
        <begin position="34"/>
        <end position="53"/>
    </location>
</feature>
<dbReference type="PANTHER" id="PTHR43479:SF7">
    <property type="entry name" value="TETR-FAMILY TRANSCRIPTIONAL REGULATOR"/>
    <property type="match status" value="1"/>
</dbReference>
<sequence length="187" mass="21115">MGTKVRNLRTTYTKESLVNAFFNLATKKDFEKITVADLTEGAQVNRATFYAHFNDKYDLLNYIMGNSASNAIAKRTTGSIKLDQESISQLVLAVCDFYQQPRLQCRQSNISLVTPQLKEKILSELKLYLLKSIENLYTDMEKGLFVSIYANVIHEAGFLWASGKVKLDKEEIAKKISLFVLGGQNSL</sequence>
<evidence type="ECO:0000313" key="5">
    <source>
        <dbReference type="Proteomes" id="UP000254400"/>
    </source>
</evidence>
<dbReference type="PANTHER" id="PTHR43479">
    <property type="entry name" value="ACREF/ENVCD OPERON REPRESSOR-RELATED"/>
    <property type="match status" value="1"/>
</dbReference>
<gene>
    <name evidence="4" type="ORF">NCTC10343_02889</name>
</gene>
<evidence type="ECO:0000259" key="3">
    <source>
        <dbReference type="PROSITE" id="PS50977"/>
    </source>
</evidence>